<dbReference type="InterPro" id="IPR036249">
    <property type="entry name" value="Thioredoxin-like_sf"/>
</dbReference>
<feature type="disulfide bond" description="Redox-active" evidence="18">
    <location>
        <begin position="506"/>
        <end position="509"/>
    </location>
</feature>
<gene>
    <name evidence="18" type="primary">dsbD</name>
    <name evidence="20" type="ORF">SAMN05216186_12118</name>
</gene>
<comment type="catalytic activity">
    <reaction evidence="17 18">
        <text>[protein]-dithiol + NADP(+) = [protein]-disulfide + NADPH + H(+)</text>
        <dbReference type="Rhea" id="RHEA:18753"/>
        <dbReference type="Rhea" id="RHEA-COMP:10593"/>
        <dbReference type="Rhea" id="RHEA-COMP:10594"/>
        <dbReference type="ChEBI" id="CHEBI:15378"/>
        <dbReference type="ChEBI" id="CHEBI:29950"/>
        <dbReference type="ChEBI" id="CHEBI:50058"/>
        <dbReference type="ChEBI" id="CHEBI:57783"/>
        <dbReference type="ChEBI" id="CHEBI:58349"/>
        <dbReference type="EC" id="1.8.1.8"/>
    </reaction>
</comment>
<evidence type="ECO:0000256" key="9">
    <source>
        <dbReference type="ARBA" id="ARBA00022982"/>
    </source>
</evidence>
<evidence type="ECO:0000256" key="17">
    <source>
        <dbReference type="ARBA" id="ARBA00047804"/>
    </source>
</evidence>
<keyword evidence="12 18" id="KW-0520">NAD</keyword>
<feature type="transmembrane region" description="Helical" evidence="18">
    <location>
        <begin position="374"/>
        <end position="392"/>
    </location>
</feature>
<sequence length="593" mass="63213" precursor="true">MPRLLTLLLFLVALPAAAGLFDSRPSPTLGAPLNNSSDFLPVREAFRLSLVESGPESVKLRFVAAEGYYLYRHRFAFRTDPADIALGQPRLPAGEAKTDDYFGDVEVYYGVLDVDLPVDNPQQRPFALEVTYQGCADKGLCYPPETERIAIGDLPSGASAPSTSEPARQPRDLDWKALALFFLAGLGLTFTPCVLPMLPILSGVVLRGQIGGLRGLALSLAYVLPMAACFALLGALMGVFGAELNLQARLQSPWVLVPFAAFFGLFALAMFGVFEMRLPHFISAPLDRLAGNTRGGSLWGAALLGVLSSLLVSPCVSAPLAGALLYISASGDALGGGLKLFALGLGMGTPLVLFALGGGALLPKSGIWMVSVRNAFGVLLLAVAVWLLERVLPGPLTLALWGLLAAGVALWLGALEFTPKTHRQKLAQLAGLALLVYALASWVGALQGQSDPLRPLGRVPLAGNALPASSAGEWRTITQPTELDTALAEAKAAGQPLLLDWYADWCISCKVIEREVLTAPEVASQLGAFRLVRFDMTESNPAQRALLDRYRLFGPPAILFFADNGDEIAELRVIGEIDAANFAERLQRSKALR</sequence>
<keyword evidence="6 18" id="KW-0812">Transmembrane</keyword>
<dbReference type="Pfam" id="PF11412">
    <property type="entry name" value="DsbD_N"/>
    <property type="match status" value="1"/>
</dbReference>
<reference evidence="20 21" key="1">
    <citation type="submission" date="2016-10" db="EMBL/GenBank/DDBJ databases">
        <authorList>
            <person name="de Groot N.N."/>
        </authorList>
    </citation>
    <scope>NUCLEOTIDE SEQUENCE [LARGE SCALE GENOMIC DNA]</scope>
    <source>
        <strain evidence="20 21">JCM 21544</strain>
    </source>
</reference>
<feature type="transmembrane region" description="Helical" evidence="18">
    <location>
        <begin position="429"/>
        <end position="446"/>
    </location>
</feature>
<dbReference type="CDD" id="cd02953">
    <property type="entry name" value="DsbDgamma"/>
    <property type="match status" value="1"/>
</dbReference>
<feature type="transmembrane region" description="Helical" evidence="18">
    <location>
        <begin position="295"/>
        <end position="328"/>
    </location>
</feature>
<keyword evidence="3 18" id="KW-0813">Transport</keyword>
<dbReference type="InterPro" id="IPR028250">
    <property type="entry name" value="DsbDN"/>
</dbReference>
<dbReference type="PANTHER" id="PTHR32234">
    <property type="entry name" value="THIOL:DISULFIDE INTERCHANGE PROTEIN DSBD"/>
    <property type="match status" value="1"/>
</dbReference>
<dbReference type="PANTHER" id="PTHR32234:SF0">
    <property type="entry name" value="THIOL:DISULFIDE INTERCHANGE PROTEIN DSBD"/>
    <property type="match status" value="1"/>
</dbReference>
<evidence type="ECO:0000256" key="11">
    <source>
        <dbReference type="ARBA" id="ARBA00023002"/>
    </source>
</evidence>
<dbReference type="InterPro" id="IPR035671">
    <property type="entry name" value="DsbD_gamma"/>
</dbReference>
<keyword evidence="10 18" id="KW-1133">Transmembrane helix</keyword>
<keyword evidence="14 18" id="KW-1015">Disulfide bond</keyword>
<dbReference type="Proteomes" id="UP000198706">
    <property type="component" value="Unassembled WGS sequence"/>
</dbReference>
<dbReference type="PROSITE" id="PS51352">
    <property type="entry name" value="THIOREDOXIN_2"/>
    <property type="match status" value="1"/>
</dbReference>
<feature type="transmembrane region" description="Helical" evidence="18">
    <location>
        <begin position="178"/>
        <end position="206"/>
    </location>
</feature>
<proteinExistence type="inferred from homology"/>
<dbReference type="STRING" id="137658.SAMN05216186_12118"/>
<keyword evidence="4 18" id="KW-1003">Cell membrane</keyword>
<organism evidence="20 21">
    <name type="scientific">Pseudomonas indica</name>
    <dbReference type="NCBI Taxonomy" id="137658"/>
    <lineage>
        <taxon>Bacteria</taxon>
        <taxon>Pseudomonadati</taxon>
        <taxon>Pseudomonadota</taxon>
        <taxon>Gammaproteobacteria</taxon>
        <taxon>Pseudomonadales</taxon>
        <taxon>Pseudomonadaceae</taxon>
        <taxon>Pseudomonas</taxon>
    </lineage>
</organism>
<dbReference type="GO" id="GO:0009055">
    <property type="term" value="F:electron transfer activity"/>
    <property type="evidence" value="ECO:0007669"/>
    <property type="project" value="UniProtKB-UniRule"/>
</dbReference>
<feature type="transmembrane region" description="Helical" evidence="18">
    <location>
        <begin position="398"/>
        <end position="417"/>
    </location>
</feature>
<dbReference type="InterPro" id="IPR013766">
    <property type="entry name" value="Thioredoxin_domain"/>
</dbReference>
<keyword evidence="11 18" id="KW-0560">Oxidoreductase</keyword>
<evidence type="ECO:0000256" key="16">
    <source>
        <dbReference type="ARBA" id="ARBA00047388"/>
    </source>
</evidence>
<protein>
    <recommendedName>
        <fullName evidence="18">Thiol:disulfide interchange protein DsbD</fullName>
        <ecNumber evidence="18">1.8.1.8</ecNumber>
    </recommendedName>
    <alternativeName>
        <fullName evidence="18">Protein-disulfide reductase</fullName>
        <shortName evidence="18">Disulfide reductase</shortName>
    </alternativeName>
</protein>
<dbReference type="Pfam" id="PF13899">
    <property type="entry name" value="Thioredoxin_7"/>
    <property type="match status" value="1"/>
</dbReference>
<dbReference type="AlphaFoldDB" id="A0A1G9K2Z2"/>
<dbReference type="NCBIfam" id="NF001419">
    <property type="entry name" value="PRK00293.1"/>
    <property type="match status" value="1"/>
</dbReference>
<dbReference type="SUPFAM" id="SSF74863">
    <property type="entry name" value="Thiol:disulfide interchange protein DsbD, N-terminal domain (DsbD-alpha)"/>
    <property type="match status" value="1"/>
</dbReference>
<evidence type="ECO:0000256" key="15">
    <source>
        <dbReference type="ARBA" id="ARBA00023284"/>
    </source>
</evidence>
<feature type="transmembrane region" description="Helical" evidence="18">
    <location>
        <begin position="218"/>
        <end position="242"/>
    </location>
</feature>
<dbReference type="RefSeq" id="WP_084338828.1">
    <property type="nucleotide sequence ID" value="NZ_FNFD01000021.1"/>
</dbReference>
<evidence type="ECO:0000256" key="2">
    <source>
        <dbReference type="ARBA" id="ARBA00007241"/>
    </source>
</evidence>
<name>A0A1G9K2Z2_9PSED</name>
<evidence type="ECO:0000256" key="13">
    <source>
        <dbReference type="ARBA" id="ARBA00023136"/>
    </source>
</evidence>
<accession>A0A1G9K2Z2</accession>
<comment type="function">
    <text evidence="18">Required to facilitate the formation of correct disulfide bonds in some periplasmic proteins and for the assembly of the periplasmic c-type cytochromes. Acts by transferring electrons from cytoplasmic thioredoxin to the periplasm. This transfer involves a cascade of disulfide bond formation and reduction steps.</text>
</comment>
<keyword evidence="21" id="KW-1185">Reference proteome</keyword>
<evidence type="ECO:0000256" key="8">
    <source>
        <dbReference type="ARBA" id="ARBA00022748"/>
    </source>
</evidence>
<dbReference type="SUPFAM" id="SSF52833">
    <property type="entry name" value="Thioredoxin-like"/>
    <property type="match status" value="1"/>
</dbReference>
<dbReference type="GO" id="GO:0047134">
    <property type="term" value="F:protein-disulfide reductase [NAD(P)H] activity"/>
    <property type="evidence" value="ECO:0007669"/>
    <property type="project" value="UniProtKB-UniRule"/>
</dbReference>
<evidence type="ECO:0000313" key="21">
    <source>
        <dbReference type="Proteomes" id="UP000198706"/>
    </source>
</evidence>
<dbReference type="HAMAP" id="MF_00399">
    <property type="entry name" value="DbsD"/>
    <property type="match status" value="1"/>
</dbReference>
<dbReference type="InterPro" id="IPR003834">
    <property type="entry name" value="Cyt_c_assmbl_TM_dom"/>
</dbReference>
<evidence type="ECO:0000256" key="14">
    <source>
        <dbReference type="ARBA" id="ARBA00023157"/>
    </source>
</evidence>
<feature type="chain" id="PRO_5011804532" description="Thiol:disulfide interchange protein DsbD" evidence="18">
    <location>
        <begin position="19"/>
        <end position="593"/>
    </location>
</feature>
<dbReference type="EMBL" id="FNFD01000021">
    <property type="protein sequence ID" value="SDL43593.1"/>
    <property type="molecule type" value="Genomic_DNA"/>
</dbReference>
<evidence type="ECO:0000256" key="1">
    <source>
        <dbReference type="ARBA" id="ARBA00004429"/>
    </source>
</evidence>
<dbReference type="GO" id="GO:0045454">
    <property type="term" value="P:cell redox homeostasis"/>
    <property type="evidence" value="ECO:0007669"/>
    <property type="project" value="TreeGrafter"/>
</dbReference>
<dbReference type="GO" id="GO:0017004">
    <property type="term" value="P:cytochrome complex assembly"/>
    <property type="evidence" value="ECO:0007669"/>
    <property type="project" value="UniProtKB-UniRule"/>
</dbReference>
<dbReference type="GO" id="GO:0005886">
    <property type="term" value="C:plasma membrane"/>
    <property type="evidence" value="ECO:0007669"/>
    <property type="project" value="UniProtKB-SubCell"/>
</dbReference>
<keyword evidence="15 18" id="KW-0676">Redox-active center</keyword>
<feature type="transmembrane region" description="Helical" evidence="18">
    <location>
        <begin position="340"/>
        <end position="362"/>
    </location>
</feature>
<keyword evidence="5 18" id="KW-0997">Cell inner membrane</keyword>
<dbReference type="Gene3D" id="2.60.40.1250">
    <property type="entry name" value="Thiol:disulfide interchange protein DsbD, N-terminal domain"/>
    <property type="match status" value="1"/>
</dbReference>
<evidence type="ECO:0000256" key="12">
    <source>
        <dbReference type="ARBA" id="ARBA00023027"/>
    </source>
</evidence>
<keyword evidence="7 18" id="KW-0732">Signal</keyword>
<keyword evidence="8 18" id="KW-0201">Cytochrome c-type biogenesis</keyword>
<feature type="domain" description="Thioredoxin" evidence="19">
    <location>
        <begin position="460"/>
        <end position="591"/>
    </location>
</feature>
<feature type="transmembrane region" description="Helical" evidence="18">
    <location>
        <begin position="254"/>
        <end position="274"/>
    </location>
</feature>
<evidence type="ECO:0000256" key="5">
    <source>
        <dbReference type="ARBA" id="ARBA00022519"/>
    </source>
</evidence>
<comment type="similarity">
    <text evidence="2 18">Belongs to the thioredoxin family. DsbD subfamily.</text>
</comment>
<dbReference type="Pfam" id="PF02683">
    <property type="entry name" value="DsbD_TM"/>
    <property type="match status" value="1"/>
</dbReference>
<evidence type="ECO:0000256" key="4">
    <source>
        <dbReference type="ARBA" id="ARBA00022475"/>
    </source>
</evidence>
<dbReference type="InterPro" id="IPR036929">
    <property type="entry name" value="DsbDN_sf"/>
</dbReference>
<feature type="disulfide bond" description="Redox-active" evidence="18">
    <location>
        <begin position="193"/>
        <end position="315"/>
    </location>
</feature>
<comment type="subcellular location">
    <subcellularLocation>
        <location evidence="1 18">Cell inner membrane</location>
        <topology evidence="1 18">Multi-pass membrane protein</topology>
    </subcellularLocation>
</comment>
<keyword evidence="13 18" id="KW-0472">Membrane</keyword>
<evidence type="ECO:0000256" key="10">
    <source>
        <dbReference type="ARBA" id="ARBA00022989"/>
    </source>
</evidence>
<evidence type="ECO:0000313" key="20">
    <source>
        <dbReference type="EMBL" id="SDL43593.1"/>
    </source>
</evidence>
<feature type="disulfide bond" description="Redox-active" evidence="18">
    <location>
        <begin position="135"/>
        <end position="141"/>
    </location>
</feature>
<evidence type="ECO:0000256" key="3">
    <source>
        <dbReference type="ARBA" id="ARBA00022448"/>
    </source>
</evidence>
<comment type="catalytic activity">
    <reaction evidence="16 18">
        <text>[protein]-dithiol + NAD(+) = [protein]-disulfide + NADH + H(+)</text>
        <dbReference type="Rhea" id="RHEA:18749"/>
        <dbReference type="Rhea" id="RHEA-COMP:10593"/>
        <dbReference type="Rhea" id="RHEA-COMP:10594"/>
        <dbReference type="ChEBI" id="CHEBI:15378"/>
        <dbReference type="ChEBI" id="CHEBI:29950"/>
        <dbReference type="ChEBI" id="CHEBI:50058"/>
        <dbReference type="ChEBI" id="CHEBI:57540"/>
        <dbReference type="ChEBI" id="CHEBI:57945"/>
        <dbReference type="EC" id="1.8.1.8"/>
    </reaction>
</comment>
<keyword evidence="9 18" id="KW-0249">Electron transport</keyword>
<evidence type="ECO:0000259" key="19">
    <source>
        <dbReference type="PROSITE" id="PS51352"/>
    </source>
</evidence>
<dbReference type="EC" id="1.8.1.8" evidence="18"/>
<evidence type="ECO:0000256" key="18">
    <source>
        <dbReference type="HAMAP-Rule" id="MF_00399"/>
    </source>
</evidence>
<evidence type="ECO:0000256" key="6">
    <source>
        <dbReference type="ARBA" id="ARBA00022692"/>
    </source>
</evidence>
<evidence type="ECO:0000256" key="7">
    <source>
        <dbReference type="ARBA" id="ARBA00022729"/>
    </source>
</evidence>
<feature type="signal peptide" evidence="18">
    <location>
        <begin position="1"/>
        <end position="18"/>
    </location>
</feature>
<dbReference type="InterPro" id="IPR022910">
    <property type="entry name" value="Thiol_diS_interchange_DbsD"/>
</dbReference>
<dbReference type="Gene3D" id="3.40.30.10">
    <property type="entry name" value="Glutaredoxin"/>
    <property type="match status" value="1"/>
</dbReference>